<gene>
    <name evidence="1" type="ORF">BACCIP111899_01079</name>
</gene>
<evidence type="ECO:0000313" key="1">
    <source>
        <dbReference type="EMBL" id="CAG9611907.1"/>
    </source>
</evidence>
<accession>A0ABN7ZTB4</accession>
<proteinExistence type="predicted"/>
<dbReference type="InterPro" id="IPR035901">
    <property type="entry name" value="GIY-YIG_endonuc_sf"/>
</dbReference>
<reference evidence="1 2" key="1">
    <citation type="submission" date="2021-10" db="EMBL/GenBank/DDBJ databases">
        <authorList>
            <person name="Criscuolo A."/>
        </authorList>
    </citation>
    <scope>NUCLEOTIDE SEQUENCE [LARGE SCALE GENOMIC DNA]</scope>
    <source>
        <strain evidence="2">CIP 111899</strain>
    </source>
</reference>
<dbReference type="Proteomes" id="UP000789423">
    <property type="component" value="Unassembled WGS sequence"/>
</dbReference>
<dbReference type="SUPFAM" id="SSF82771">
    <property type="entry name" value="GIY-YIG endonuclease"/>
    <property type="match status" value="1"/>
</dbReference>
<comment type="caution">
    <text evidence="1">The sequence shown here is derived from an EMBL/GenBank/DDBJ whole genome shotgun (WGS) entry which is preliminary data.</text>
</comment>
<dbReference type="Gene3D" id="3.40.1440.10">
    <property type="entry name" value="GIY-YIG endonuclease"/>
    <property type="match status" value="1"/>
</dbReference>
<sequence>MNRREELKQLYKETEIEAGVYCIKNTKNEKVYVERTMNLKTMSGRRLLLNMGTHMNKALQDDWKEYGADAFEFEILEVLKKKETGYFNAKEELKKLEEKWLEELQPYGERGYNRETSR</sequence>
<evidence type="ECO:0008006" key="3">
    <source>
        <dbReference type="Google" id="ProtNLM"/>
    </source>
</evidence>
<dbReference type="EMBL" id="CAKJTI010000003">
    <property type="protein sequence ID" value="CAG9611907.1"/>
    <property type="molecule type" value="Genomic_DNA"/>
</dbReference>
<keyword evidence="2" id="KW-1185">Reference proteome</keyword>
<organism evidence="1 2">
    <name type="scientific">Bacillus rhizoplanae</name>
    <dbReference type="NCBI Taxonomy" id="2880966"/>
    <lineage>
        <taxon>Bacteria</taxon>
        <taxon>Bacillati</taxon>
        <taxon>Bacillota</taxon>
        <taxon>Bacilli</taxon>
        <taxon>Bacillales</taxon>
        <taxon>Bacillaceae</taxon>
        <taxon>Bacillus</taxon>
    </lineage>
</organism>
<dbReference type="CDD" id="cd10451">
    <property type="entry name" value="GIY-YIG_LuxR_like"/>
    <property type="match status" value="1"/>
</dbReference>
<dbReference type="RefSeq" id="WP_230574136.1">
    <property type="nucleotide sequence ID" value="NZ_CAKJTI010000003.1"/>
</dbReference>
<protein>
    <recommendedName>
        <fullName evidence="3">GIY-YIG nuclease family protein</fullName>
    </recommendedName>
</protein>
<name>A0ABN7ZTB4_9BACI</name>
<evidence type="ECO:0000313" key="2">
    <source>
        <dbReference type="Proteomes" id="UP000789423"/>
    </source>
</evidence>